<evidence type="ECO:0000256" key="2">
    <source>
        <dbReference type="ARBA" id="ARBA00022679"/>
    </source>
</evidence>
<dbReference type="Proteomes" id="UP000216008">
    <property type="component" value="Unassembled WGS sequence"/>
</dbReference>
<feature type="transmembrane region" description="Helical" evidence="6">
    <location>
        <begin position="92"/>
        <end position="111"/>
    </location>
</feature>
<dbReference type="CDD" id="cd13962">
    <property type="entry name" value="PT_UbiA_UBIAD1"/>
    <property type="match status" value="1"/>
</dbReference>
<keyword evidence="4 6" id="KW-1133">Transmembrane helix</keyword>
<dbReference type="InterPro" id="IPR026046">
    <property type="entry name" value="UBIAD1"/>
</dbReference>
<feature type="transmembrane region" description="Helical" evidence="6">
    <location>
        <begin position="16"/>
        <end position="34"/>
    </location>
</feature>
<dbReference type="EMBL" id="NIBD01000028">
    <property type="protein sequence ID" value="PAB55121.1"/>
    <property type="molecule type" value="Genomic_DNA"/>
</dbReference>
<dbReference type="PANTHER" id="PTHR13929">
    <property type="entry name" value="1,4-DIHYDROXY-2-NAPHTHOATE OCTAPRENYLTRANSFERASE"/>
    <property type="match status" value="1"/>
</dbReference>
<dbReference type="Gene3D" id="1.20.120.1780">
    <property type="entry name" value="UbiA prenyltransferase"/>
    <property type="match status" value="1"/>
</dbReference>
<gene>
    <name evidence="7" type="ORF">A3Q24_05415</name>
</gene>
<organism evidence="7 8">
    <name type="scientific">Lactobacillus johnsonii</name>
    <dbReference type="NCBI Taxonomy" id="33959"/>
    <lineage>
        <taxon>Bacteria</taxon>
        <taxon>Bacillati</taxon>
        <taxon>Bacillota</taxon>
        <taxon>Bacilli</taxon>
        <taxon>Lactobacillales</taxon>
        <taxon>Lactobacillaceae</taxon>
        <taxon>Lactobacillus</taxon>
    </lineage>
</organism>
<dbReference type="GO" id="GO:0016020">
    <property type="term" value="C:membrane"/>
    <property type="evidence" value="ECO:0007669"/>
    <property type="project" value="UniProtKB-SubCell"/>
</dbReference>
<comment type="subcellular location">
    <subcellularLocation>
        <location evidence="1">Membrane</location>
        <topology evidence="1">Multi-pass membrane protein</topology>
    </subcellularLocation>
</comment>
<dbReference type="PANTHER" id="PTHR13929:SF0">
    <property type="entry name" value="UBIA PRENYLTRANSFERASE DOMAIN-CONTAINING PROTEIN 1"/>
    <property type="match status" value="1"/>
</dbReference>
<keyword evidence="2 7" id="KW-0808">Transferase</keyword>
<dbReference type="AlphaFoldDB" id="A0A267M672"/>
<reference evidence="7 8" key="1">
    <citation type="submission" date="2017-05" db="EMBL/GenBank/DDBJ databases">
        <title>Lactobacillus johnsonii from commercial turkeys.</title>
        <authorList>
            <person name="Johnson T.J."/>
            <person name="Youmans B."/>
        </authorList>
    </citation>
    <scope>NUCLEOTIDE SEQUENCE [LARGE SCALE GENOMIC DNA]</scope>
    <source>
        <strain evidence="7 8">UMNLJ114</strain>
    </source>
</reference>
<comment type="caution">
    <text evidence="7">The sequence shown here is derived from an EMBL/GenBank/DDBJ whole genome shotgun (WGS) entry which is preliminary data.</text>
</comment>
<evidence type="ECO:0000256" key="6">
    <source>
        <dbReference type="SAM" id="Phobius"/>
    </source>
</evidence>
<feature type="transmembrane region" description="Helical" evidence="6">
    <location>
        <begin position="287"/>
        <end position="303"/>
    </location>
</feature>
<feature type="transmembrane region" description="Helical" evidence="6">
    <location>
        <begin position="117"/>
        <end position="136"/>
    </location>
</feature>
<name>A0A267M672_LACJH</name>
<feature type="transmembrane region" description="Helical" evidence="6">
    <location>
        <begin position="225"/>
        <end position="242"/>
    </location>
</feature>
<feature type="transmembrane region" description="Helical" evidence="6">
    <location>
        <begin position="248"/>
        <end position="266"/>
    </location>
</feature>
<keyword evidence="3 6" id="KW-0812">Transmembrane</keyword>
<evidence type="ECO:0000313" key="8">
    <source>
        <dbReference type="Proteomes" id="UP000216008"/>
    </source>
</evidence>
<keyword evidence="5 6" id="KW-0472">Membrane</keyword>
<evidence type="ECO:0000256" key="5">
    <source>
        <dbReference type="ARBA" id="ARBA00023136"/>
    </source>
</evidence>
<dbReference type="Pfam" id="PF01040">
    <property type="entry name" value="UbiA"/>
    <property type="match status" value="1"/>
</dbReference>
<evidence type="ECO:0000256" key="3">
    <source>
        <dbReference type="ARBA" id="ARBA00022692"/>
    </source>
</evidence>
<protein>
    <submittedName>
        <fullName evidence="7">1,4-dihydroxy-2-naphthoate prenyltransferase</fullName>
    </submittedName>
</protein>
<dbReference type="RefSeq" id="WP_095182806.1">
    <property type="nucleotide sequence ID" value="NZ_JAQEHR010000003.1"/>
</dbReference>
<evidence type="ECO:0000256" key="1">
    <source>
        <dbReference type="ARBA" id="ARBA00004141"/>
    </source>
</evidence>
<sequence length="305" mass="35164">MENKITWAAFYELSEIYIAPLNLIWFLFASAIAYQDFHYLNIINILLCFLDVFLFDLAVNIADDYFDYLHGKDPHFLTVTNTIGRMKLSLPAVKKLMVIMYTVSAIPGLILVYRTNYIVLILGMIGYFFGIFYTAGPKPLNATKFCELIVSGMISVFIIEVGVYVAICGQYTFTWTTFLTTLLKCLPIFFLFFATQLANNTCDLREDLINGRKTFASYLGTQKSIYLLKILTILGFLTPILLAAINQISWFNTLVVLITPFLWKNLQTFFNNPDKHKTYMIFIKNESLYFTIYIGLFFILALIKR</sequence>
<feature type="transmembrane region" description="Helical" evidence="6">
    <location>
        <begin position="40"/>
        <end position="62"/>
    </location>
</feature>
<dbReference type="InterPro" id="IPR000537">
    <property type="entry name" value="UbiA_prenyltransferase"/>
</dbReference>
<dbReference type="GO" id="GO:0009234">
    <property type="term" value="P:menaquinone biosynthetic process"/>
    <property type="evidence" value="ECO:0007669"/>
    <property type="project" value="TreeGrafter"/>
</dbReference>
<feature type="transmembrane region" description="Helical" evidence="6">
    <location>
        <begin position="173"/>
        <end position="195"/>
    </location>
</feature>
<evidence type="ECO:0000313" key="7">
    <source>
        <dbReference type="EMBL" id="PAB55121.1"/>
    </source>
</evidence>
<accession>A0A267M672</accession>
<evidence type="ECO:0000256" key="4">
    <source>
        <dbReference type="ARBA" id="ARBA00022989"/>
    </source>
</evidence>
<proteinExistence type="predicted"/>
<feature type="transmembrane region" description="Helical" evidence="6">
    <location>
        <begin position="148"/>
        <end position="167"/>
    </location>
</feature>
<dbReference type="GO" id="GO:0004659">
    <property type="term" value="F:prenyltransferase activity"/>
    <property type="evidence" value="ECO:0007669"/>
    <property type="project" value="InterPro"/>
</dbReference>
<dbReference type="GO" id="GO:0042371">
    <property type="term" value="P:vitamin K biosynthetic process"/>
    <property type="evidence" value="ECO:0007669"/>
    <property type="project" value="TreeGrafter"/>
</dbReference>